<dbReference type="SUPFAM" id="SSF48557">
    <property type="entry name" value="L-aspartase-like"/>
    <property type="match status" value="1"/>
</dbReference>
<dbReference type="CDD" id="cd00332">
    <property type="entry name" value="PAL-HAL"/>
    <property type="match status" value="1"/>
</dbReference>
<name>A0ABW8AA18_9ACTN</name>
<dbReference type="PANTHER" id="PTHR10362">
    <property type="entry name" value="HISTIDINE AMMONIA-LYASE"/>
    <property type="match status" value="1"/>
</dbReference>
<evidence type="ECO:0000256" key="1">
    <source>
        <dbReference type="ARBA" id="ARBA00023239"/>
    </source>
</evidence>
<gene>
    <name evidence="2" type="ORF">ACIBP5_26240</name>
</gene>
<evidence type="ECO:0000313" key="3">
    <source>
        <dbReference type="Proteomes" id="UP001612928"/>
    </source>
</evidence>
<organism evidence="2 3">
    <name type="scientific">Nonomuraea indica</name>
    <dbReference type="NCBI Taxonomy" id="1581193"/>
    <lineage>
        <taxon>Bacteria</taxon>
        <taxon>Bacillati</taxon>
        <taxon>Actinomycetota</taxon>
        <taxon>Actinomycetes</taxon>
        <taxon>Streptosporangiales</taxon>
        <taxon>Streptosporangiaceae</taxon>
        <taxon>Nonomuraea</taxon>
    </lineage>
</organism>
<dbReference type="GO" id="GO:0016829">
    <property type="term" value="F:lyase activity"/>
    <property type="evidence" value="ECO:0007669"/>
    <property type="project" value="UniProtKB-KW"/>
</dbReference>
<keyword evidence="1 2" id="KW-0456">Lyase</keyword>
<dbReference type="Pfam" id="PF00221">
    <property type="entry name" value="Lyase_aromatic"/>
    <property type="match status" value="1"/>
</dbReference>
<dbReference type="RefSeq" id="WP_397023655.1">
    <property type="nucleotide sequence ID" value="NZ_JBITMB010000006.1"/>
</dbReference>
<evidence type="ECO:0000313" key="2">
    <source>
        <dbReference type="EMBL" id="MFI7443485.1"/>
    </source>
</evidence>
<proteinExistence type="predicted"/>
<dbReference type="Gene3D" id="1.20.200.10">
    <property type="entry name" value="Fumarase/aspartase (Central domain)"/>
    <property type="match status" value="1"/>
</dbReference>
<keyword evidence="3" id="KW-1185">Reference proteome</keyword>
<protein>
    <submittedName>
        <fullName evidence="2">Aromatic amino acid lyase</fullName>
    </submittedName>
</protein>
<dbReference type="InterPro" id="IPR001106">
    <property type="entry name" value="Aromatic_Lyase"/>
</dbReference>
<dbReference type="Proteomes" id="UP001612928">
    <property type="component" value="Unassembled WGS sequence"/>
</dbReference>
<sequence>MTVFAERRRNSGLADILRSAGWEAVLDKCDADDVDRMRASVEVLSTAIAAKEKVYGITQGFGALVDFAASESSVEQGGGLIAHLGTAQGEPLSPEVCRLVVWLRLRSMRRGHSAVSPEFWQVLADLWNRGFTPAIPRNGTVSASGDLQTLAQAALAYAGQGEAWVRDVGGRWSARPAAEALAGLGAPPVEWPAREALAFVNGTSVGLAVSIVNHHAITLLTRAVAALTGRIVRLLGANAEAYHAGLGHVRGQPGQLTVARWVRAELPAGFTRDTSRPLQEPYSLRCAPQVLGAVLDQLRSAEDVLVREAMGCTDNPICYEGEILHGGNFHAMPVGLCSDQLGLCLQQVAFLAERQLALLCAPTTNGGLPPMLTPRPGSGSGLAGVQISATSFVSRIRQLVYPASLTALPTNGTNQDHVPMALNGANGVAEAVELAWLVCGSLAVGAAQYAALAGRDLGETGAPWAELGELSPPLDHDRPLAAEVRAARDLMTRAAGQWVLEDDLGEAGEAGL</sequence>
<dbReference type="EMBL" id="JBITMB010000006">
    <property type="protein sequence ID" value="MFI7443485.1"/>
    <property type="molecule type" value="Genomic_DNA"/>
</dbReference>
<dbReference type="Gene3D" id="1.10.275.10">
    <property type="entry name" value="Fumarase/aspartase (N-terminal domain)"/>
    <property type="match status" value="1"/>
</dbReference>
<dbReference type="InterPro" id="IPR024083">
    <property type="entry name" value="Fumarase/histidase_N"/>
</dbReference>
<reference evidence="2 3" key="1">
    <citation type="submission" date="2024-10" db="EMBL/GenBank/DDBJ databases">
        <title>The Natural Products Discovery Center: Release of the First 8490 Sequenced Strains for Exploring Actinobacteria Biosynthetic Diversity.</title>
        <authorList>
            <person name="Kalkreuter E."/>
            <person name="Kautsar S.A."/>
            <person name="Yang D."/>
            <person name="Bader C.D."/>
            <person name="Teijaro C.N."/>
            <person name="Fluegel L."/>
            <person name="Davis C.M."/>
            <person name="Simpson J.R."/>
            <person name="Lauterbach L."/>
            <person name="Steele A.D."/>
            <person name="Gui C."/>
            <person name="Meng S."/>
            <person name="Li G."/>
            <person name="Viehrig K."/>
            <person name="Ye F."/>
            <person name="Su P."/>
            <person name="Kiefer A.F."/>
            <person name="Nichols A."/>
            <person name="Cepeda A.J."/>
            <person name="Yan W."/>
            <person name="Fan B."/>
            <person name="Jiang Y."/>
            <person name="Adhikari A."/>
            <person name="Zheng C.-J."/>
            <person name="Schuster L."/>
            <person name="Cowan T.M."/>
            <person name="Smanski M.J."/>
            <person name="Chevrette M.G."/>
            <person name="De Carvalho L.P.S."/>
            <person name="Shen B."/>
        </authorList>
    </citation>
    <scope>NUCLEOTIDE SEQUENCE [LARGE SCALE GENOMIC DNA]</scope>
    <source>
        <strain evidence="2 3">NPDC049503</strain>
    </source>
</reference>
<accession>A0ABW8AA18</accession>
<dbReference type="InterPro" id="IPR008948">
    <property type="entry name" value="L-Aspartase-like"/>
</dbReference>
<comment type="caution">
    <text evidence="2">The sequence shown here is derived from an EMBL/GenBank/DDBJ whole genome shotgun (WGS) entry which is preliminary data.</text>
</comment>